<dbReference type="Proteomes" id="UP001151699">
    <property type="component" value="Chromosome A"/>
</dbReference>
<organism evidence="1 2">
    <name type="scientific">Pseudolycoriella hygida</name>
    <dbReference type="NCBI Taxonomy" id="35572"/>
    <lineage>
        <taxon>Eukaryota</taxon>
        <taxon>Metazoa</taxon>
        <taxon>Ecdysozoa</taxon>
        <taxon>Arthropoda</taxon>
        <taxon>Hexapoda</taxon>
        <taxon>Insecta</taxon>
        <taxon>Pterygota</taxon>
        <taxon>Neoptera</taxon>
        <taxon>Endopterygota</taxon>
        <taxon>Diptera</taxon>
        <taxon>Nematocera</taxon>
        <taxon>Sciaroidea</taxon>
        <taxon>Sciaridae</taxon>
        <taxon>Pseudolycoriella</taxon>
    </lineage>
</organism>
<accession>A0A9Q0NDX2</accession>
<protein>
    <submittedName>
        <fullName evidence="1">Uncharacterized protein</fullName>
    </submittedName>
</protein>
<reference evidence="1" key="1">
    <citation type="submission" date="2022-07" db="EMBL/GenBank/DDBJ databases">
        <authorList>
            <person name="Trinca V."/>
            <person name="Uliana J.V.C."/>
            <person name="Torres T.T."/>
            <person name="Ward R.J."/>
            <person name="Monesi N."/>
        </authorList>
    </citation>
    <scope>NUCLEOTIDE SEQUENCE</scope>
    <source>
        <strain evidence="1">HSMRA1968</strain>
        <tissue evidence="1">Whole embryos</tissue>
    </source>
</reference>
<dbReference type="EMBL" id="WJQU01000001">
    <property type="protein sequence ID" value="KAJ6648494.1"/>
    <property type="molecule type" value="Genomic_DNA"/>
</dbReference>
<sequence>MTLYLQRHHKD</sequence>
<evidence type="ECO:0000313" key="1">
    <source>
        <dbReference type="EMBL" id="KAJ6648494.1"/>
    </source>
</evidence>
<keyword evidence="2" id="KW-1185">Reference proteome</keyword>
<comment type="caution">
    <text evidence="1">The sequence shown here is derived from an EMBL/GenBank/DDBJ whole genome shotgun (WGS) entry which is preliminary data.</text>
</comment>
<name>A0A9Q0NDX2_9DIPT</name>
<proteinExistence type="predicted"/>
<evidence type="ECO:0000313" key="2">
    <source>
        <dbReference type="Proteomes" id="UP001151699"/>
    </source>
</evidence>
<gene>
    <name evidence="1" type="ORF">Bhyg_03724</name>
</gene>